<evidence type="ECO:0000313" key="2">
    <source>
        <dbReference type="Proteomes" id="UP000295087"/>
    </source>
</evidence>
<organism evidence="1 2">
    <name type="scientific">Nocardia ignorata</name>
    <dbReference type="NCBI Taxonomy" id="145285"/>
    <lineage>
        <taxon>Bacteria</taxon>
        <taxon>Bacillati</taxon>
        <taxon>Actinomycetota</taxon>
        <taxon>Actinomycetes</taxon>
        <taxon>Mycobacteriales</taxon>
        <taxon>Nocardiaceae</taxon>
        <taxon>Nocardia</taxon>
    </lineage>
</organism>
<proteinExistence type="predicted"/>
<protein>
    <submittedName>
        <fullName evidence="1">Uncharacterized protein</fullName>
    </submittedName>
</protein>
<evidence type="ECO:0000313" key="1">
    <source>
        <dbReference type="EMBL" id="TDP43196.1"/>
    </source>
</evidence>
<keyword evidence="2" id="KW-1185">Reference proteome</keyword>
<dbReference type="Proteomes" id="UP000295087">
    <property type="component" value="Unassembled WGS sequence"/>
</dbReference>
<name>A0A4R6PZW0_NOCIG</name>
<dbReference type="EMBL" id="SNXK01000001">
    <property type="protein sequence ID" value="TDP43196.1"/>
    <property type="molecule type" value="Genomic_DNA"/>
</dbReference>
<dbReference type="RefSeq" id="WP_067497657.1">
    <property type="nucleotide sequence ID" value="NZ_SNXK01000001.1"/>
</dbReference>
<gene>
    <name evidence="1" type="ORF">DFR75_1012317</name>
</gene>
<comment type="caution">
    <text evidence="1">The sequence shown here is derived from an EMBL/GenBank/DDBJ whole genome shotgun (WGS) entry which is preliminary data.</text>
</comment>
<sequence length="359" mass="38415">MIRLSRSDGLLTIAPGETPLVTDILAPLDAMVLEVVGGHLSWSVLDDRQLPAAVLDDPEAAQEWLWAVYGENVAIAVADGVDGEIAAESVRPELVAALRRLAYAHWASRWWPASTVDDIPALDPLLLDEEIGQLSEMCEMVLADSELLSLTPSDGDGPIDNSAELSPRRIAGPEASSQQPRPVFESSTRADDYALAAGGKQPGDGLIVAHGSGDWDWRRCPPGILDAGAEALSWTVTRTSGISTARVTVVAAPDCPRHIPEHLRPHVRLDTDNRTAAADTAELHLRTDSWSAEIQLPESAETFTTLTVFVPGLGPATTYPDESAMRARIRDFARGRLTGQAGDHLLAAESAAAESDDDF</sequence>
<reference evidence="1 2" key="1">
    <citation type="submission" date="2019-03" db="EMBL/GenBank/DDBJ databases">
        <title>Genomic Encyclopedia of Type Strains, Phase IV (KMG-IV): sequencing the most valuable type-strain genomes for metagenomic binning, comparative biology and taxonomic classification.</title>
        <authorList>
            <person name="Goeker M."/>
        </authorList>
    </citation>
    <scope>NUCLEOTIDE SEQUENCE [LARGE SCALE GENOMIC DNA]</scope>
    <source>
        <strain evidence="1 2">DSM 44496</strain>
    </source>
</reference>
<dbReference type="AlphaFoldDB" id="A0A4R6PZW0"/>
<accession>A0A4R6PZW0</accession>